<keyword evidence="1" id="KW-0805">Transcription regulation</keyword>
<dbReference type="PANTHER" id="PTHR44688:SF16">
    <property type="entry name" value="DNA-BINDING TRANSCRIPTIONAL ACTIVATOR DEVR_DOSR"/>
    <property type="match status" value="1"/>
</dbReference>
<dbReference type="InterPro" id="IPR036388">
    <property type="entry name" value="WH-like_DNA-bd_sf"/>
</dbReference>
<dbReference type="SMART" id="SM00421">
    <property type="entry name" value="HTH_LUXR"/>
    <property type="match status" value="1"/>
</dbReference>
<evidence type="ECO:0000256" key="2">
    <source>
        <dbReference type="ARBA" id="ARBA00023125"/>
    </source>
</evidence>
<keyword evidence="3" id="KW-0804">Transcription</keyword>
<evidence type="ECO:0000313" key="4">
    <source>
        <dbReference type="EMBL" id="PXY18836.1"/>
    </source>
</evidence>
<evidence type="ECO:0000313" key="5">
    <source>
        <dbReference type="Proteomes" id="UP000249915"/>
    </source>
</evidence>
<dbReference type="Gene3D" id="3.30.565.10">
    <property type="entry name" value="Histidine kinase-like ATPase, C-terminal domain"/>
    <property type="match status" value="1"/>
</dbReference>
<keyword evidence="5" id="KW-1185">Reference proteome</keyword>
<dbReference type="SUPFAM" id="SSF55874">
    <property type="entry name" value="ATPase domain of HSP90 chaperone/DNA topoisomerase II/histidine kinase"/>
    <property type="match status" value="1"/>
</dbReference>
<comment type="caution">
    <text evidence="4">The sequence shown here is derived from an EMBL/GenBank/DDBJ whole genome shotgun (WGS) entry which is preliminary data.</text>
</comment>
<dbReference type="CDD" id="cd06170">
    <property type="entry name" value="LuxR_C_like"/>
    <property type="match status" value="1"/>
</dbReference>
<reference evidence="4 5" key="1">
    <citation type="submission" date="2016-07" db="EMBL/GenBank/DDBJ databases">
        <title>Draft genome sequence of Prauserella muralis DSM 45305, isolated from a mould-covered wall in an indoor environment.</title>
        <authorList>
            <person name="Ruckert C."/>
            <person name="Albersmeier A."/>
            <person name="Jiang C.-L."/>
            <person name="Jiang Y."/>
            <person name="Kalinowski J."/>
            <person name="Schneider O."/>
            <person name="Winkler A."/>
            <person name="Zotchev S.B."/>
        </authorList>
    </citation>
    <scope>NUCLEOTIDE SEQUENCE [LARGE SCALE GENOMIC DNA]</scope>
    <source>
        <strain evidence="4 5">DSM 45305</strain>
    </source>
</reference>
<dbReference type="Gene3D" id="1.10.10.10">
    <property type="entry name" value="Winged helix-like DNA-binding domain superfamily/Winged helix DNA-binding domain"/>
    <property type="match status" value="1"/>
</dbReference>
<dbReference type="EMBL" id="MASW01000007">
    <property type="protein sequence ID" value="PXY18836.1"/>
    <property type="molecule type" value="Genomic_DNA"/>
</dbReference>
<protein>
    <submittedName>
        <fullName evidence="4">Helix-turn-helix transcriptional regulator</fullName>
    </submittedName>
</protein>
<dbReference type="InterPro" id="IPR016032">
    <property type="entry name" value="Sig_transdc_resp-reg_C-effctor"/>
</dbReference>
<sequence>MPGTETADPITDLVGLREVLDGPLHEIARRLSRYLSGRWPHTALVIFTRECTGRPRKVAGDTKTINKVTIEELETLKAALEPGRPAGTTATIAGGRRTVWAIRDAADLLLVLIPRTPGRQFPEPHRLSAIFGLVSTSIRQQVAQASPDYLAESRAAALERERTITELAAAHEATLVAILTTLRSTGLDDSRARSAAADSASSALVTLRTARHADQALSDEPPASAFSRLRRELRQLLRHHPARIEFVAPPGASRALPGDVAHAARAMTRTAVVALAAQPDLTRLRISWTSSGDSLRVDVRDQGPGTLDADTLRHQLEGRSRALGATFEVDCAPGWGSQVTVDLPVDPPSKAARATELTNLNRREREVLAQLALGRRNKTIAAELGVAESTVKFHVTKLLQKLGVTTRGEAAALALTAGSDVAPAATRSR</sequence>
<dbReference type="RefSeq" id="WP_112284747.1">
    <property type="nucleotide sequence ID" value="NZ_MASW01000007.1"/>
</dbReference>
<gene>
    <name evidence="4" type="ORF">BAY60_28710</name>
</gene>
<proteinExistence type="predicted"/>
<accession>A0A2V4AI23</accession>
<name>A0A2V4AI23_9PSEU</name>
<dbReference type="InterPro" id="IPR000792">
    <property type="entry name" value="Tscrpt_reg_LuxR_C"/>
</dbReference>
<dbReference type="PROSITE" id="PS50043">
    <property type="entry name" value="HTH_LUXR_2"/>
    <property type="match status" value="1"/>
</dbReference>
<dbReference type="GO" id="GO:0006355">
    <property type="term" value="P:regulation of DNA-templated transcription"/>
    <property type="evidence" value="ECO:0007669"/>
    <property type="project" value="InterPro"/>
</dbReference>
<dbReference type="AlphaFoldDB" id="A0A2V4AI23"/>
<organism evidence="4 5">
    <name type="scientific">Prauserella muralis</name>
    <dbReference type="NCBI Taxonomy" id="588067"/>
    <lineage>
        <taxon>Bacteria</taxon>
        <taxon>Bacillati</taxon>
        <taxon>Actinomycetota</taxon>
        <taxon>Actinomycetes</taxon>
        <taxon>Pseudonocardiales</taxon>
        <taxon>Pseudonocardiaceae</taxon>
        <taxon>Prauserella</taxon>
    </lineage>
</organism>
<dbReference type="GO" id="GO:0003677">
    <property type="term" value="F:DNA binding"/>
    <property type="evidence" value="ECO:0007669"/>
    <property type="project" value="UniProtKB-KW"/>
</dbReference>
<dbReference type="Pfam" id="PF00196">
    <property type="entry name" value="GerE"/>
    <property type="match status" value="1"/>
</dbReference>
<dbReference type="SUPFAM" id="SSF46894">
    <property type="entry name" value="C-terminal effector domain of the bipartite response regulators"/>
    <property type="match status" value="1"/>
</dbReference>
<keyword evidence="2" id="KW-0238">DNA-binding</keyword>
<evidence type="ECO:0000256" key="3">
    <source>
        <dbReference type="ARBA" id="ARBA00023163"/>
    </source>
</evidence>
<dbReference type="OrthoDB" id="3171430at2"/>
<evidence type="ECO:0000256" key="1">
    <source>
        <dbReference type="ARBA" id="ARBA00023015"/>
    </source>
</evidence>
<dbReference type="PANTHER" id="PTHR44688">
    <property type="entry name" value="DNA-BINDING TRANSCRIPTIONAL ACTIVATOR DEVR_DOSR"/>
    <property type="match status" value="1"/>
</dbReference>
<dbReference type="Proteomes" id="UP000249915">
    <property type="component" value="Unassembled WGS sequence"/>
</dbReference>
<dbReference type="PRINTS" id="PR00038">
    <property type="entry name" value="HTHLUXR"/>
</dbReference>
<dbReference type="InterPro" id="IPR036890">
    <property type="entry name" value="HATPase_C_sf"/>
</dbReference>